<keyword evidence="2" id="KW-0732">Signal</keyword>
<keyword evidence="1" id="KW-0472">Membrane</keyword>
<keyword evidence="1" id="KW-1133">Transmembrane helix</keyword>
<dbReference type="EMBL" id="JAAKYA010000052">
    <property type="protein sequence ID" value="NGO39236.1"/>
    <property type="molecule type" value="Genomic_DNA"/>
</dbReference>
<keyword evidence="1" id="KW-0812">Transmembrane</keyword>
<evidence type="ECO:0000313" key="3">
    <source>
        <dbReference type="EMBL" id="NGO39236.1"/>
    </source>
</evidence>
<evidence type="ECO:0008006" key="5">
    <source>
        <dbReference type="Google" id="ProtNLM"/>
    </source>
</evidence>
<gene>
    <name evidence="3" type="ORF">G4L39_07470</name>
</gene>
<evidence type="ECO:0000256" key="1">
    <source>
        <dbReference type="SAM" id="Phobius"/>
    </source>
</evidence>
<protein>
    <recommendedName>
        <fullName evidence="5">VPDSG-CTERM sorting domain-containing protein</fullName>
    </recommendedName>
</protein>
<name>A0A6M1RHW6_9BACT</name>
<dbReference type="AlphaFoldDB" id="A0A6M1RHW6"/>
<organism evidence="3 4">
    <name type="scientific">Limisphaera ngatamarikiensis</name>
    <dbReference type="NCBI Taxonomy" id="1324935"/>
    <lineage>
        <taxon>Bacteria</taxon>
        <taxon>Pseudomonadati</taxon>
        <taxon>Verrucomicrobiota</taxon>
        <taxon>Verrucomicrobiia</taxon>
        <taxon>Limisphaerales</taxon>
        <taxon>Limisphaeraceae</taxon>
        <taxon>Limisphaera</taxon>
    </lineage>
</organism>
<feature type="transmembrane region" description="Helical" evidence="1">
    <location>
        <begin position="205"/>
        <end position="229"/>
    </location>
</feature>
<evidence type="ECO:0000313" key="4">
    <source>
        <dbReference type="Proteomes" id="UP000477311"/>
    </source>
</evidence>
<evidence type="ECO:0000256" key="2">
    <source>
        <dbReference type="SAM" id="SignalP"/>
    </source>
</evidence>
<feature type="signal peptide" evidence="2">
    <location>
        <begin position="1"/>
        <end position="22"/>
    </location>
</feature>
<dbReference type="Proteomes" id="UP000477311">
    <property type="component" value="Unassembled WGS sequence"/>
</dbReference>
<keyword evidence="4" id="KW-1185">Reference proteome</keyword>
<feature type="chain" id="PRO_5027096931" description="VPDSG-CTERM sorting domain-containing protein" evidence="2">
    <location>
        <begin position="23"/>
        <end position="233"/>
    </location>
</feature>
<accession>A0A6M1RHW6</accession>
<comment type="caution">
    <text evidence="3">The sequence shown here is derived from an EMBL/GenBank/DDBJ whole genome shotgun (WGS) entry which is preliminary data.</text>
</comment>
<proteinExistence type="predicted"/>
<sequence>MKALRTLGAVGLAAGMVATASAVPAPDATGITVVRTSGYYDTSYGGGEFTLKGSPWANPAHYASATLVVGGFQTFCLERNEFLSGQPFDGWLNTAAVAGGLAGGSPDPISIGTAWLYKQFAEGNLAGYDYTPGPGREASARALQEAIWMLEDELAVNYANPYISLVIGKFGGLANAKADYTSVSANYTVRAINLYSADGTKRQDMLVYLPDGGMTLILMGGGLLGLALIRRKE</sequence>
<dbReference type="RefSeq" id="WP_165107138.1">
    <property type="nucleotide sequence ID" value="NZ_JAAKYA010000052.1"/>
</dbReference>
<reference evidence="3 4" key="1">
    <citation type="submission" date="2020-02" db="EMBL/GenBank/DDBJ databases">
        <title>Draft genome sequence of Limisphaera ngatamarikiensis NGM72.4T, a thermophilic Verrucomicrobia grouped in subdivision 3.</title>
        <authorList>
            <person name="Carere C.R."/>
            <person name="Steen J."/>
            <person name="Hugenholtz P."/>
            <person name="Stott M.B."/>
        </authorList>
    </citation>
    <scope>NUCLEOTIDE SEQUENCE [LARGE SCALE GENOMIC DNA]</scope>
    <source>
        <strain evidence="3 4">NGM72.4</strain>
    </source>
</reference>